<evidence type="ECO:0000313" key="1">
    <source>
        <dbReference type="EMBL" id="ESR32548.1"/>
    </source>
</evidence>
<accession>V4RFA1</accession>
<protein>
    <submittedName>
        <fullName evidence="1">Uncharacterized protein</fullName>
    </submittedName>
</protein>
<dbReference type="InParanoid" id="V4RFA1"/>
<dbReference type="Gramene" id="ESR32548">
    <property type="protein sequence ID" value="ESR32548"/>
    <property type="gene ID" value="CICLE_v10006394mg"/>
</dbReference>
<dbReference type="EMBL" id="KI537036">
    <property type="protein sequence ID" value="ESR32548.1"/>
    <property type="molecule type" value="Genomic_DNA"/>
</dbReference>
<proteinExistence type="predicted"/>
<dbReference type="KEGG" id="cic:CICLE_v10006394mg"/>
<dbReference type="AlphaFoldDB" id="V4RFA1"/>
<dbReference type="Proteomes" id="UP000030687">
    <property type="component" value="Unassembled WGS sequence"/>
</dbReference>
<gene>
    <name evidence="1" type="ORF">CICLE_v10006394mg</name>
</gene>
<sequence length="66" mass="7671">MRITQLLRGTHVSQVVHVCSQIWSLLRILKAHLSDQIAHFSRGQTIGPWPMPMHIDQRCPTYRNPI</sequence>
<organism evidence="1 2">
    <name type="scientific">Citrus clementina</name>
    <name type="common">Clementine</name>
    <name type="synonym">Citrus deliciosa x Citrus sinensis</name>
    <dbReference type="NCBI Taxonomy" id="85681"/>
    <lineage>
        <taxon>Eukaryota</taxon>
        <taxon>Viridiplantae</taxon>
        <taxon>Streptophyta</taxon>
        <taxon>Embryophyta</taxon>
        <taxon>Tracheophyta</taxon>
        <taxon>Spermatophyta</taxon>
        <taxon>Magnoliopsida</taxon>
        <taxon>eudicotyledons</taxon>
        <taxon>Gunneridae</taxon>
        <taxon>Pentapetalae</taxon>
        <taxon>rosids</taxon>
        <taxon>malvids</taxon>
        <taxon>Sapindales</taxon>
        <taxon>Rutaceae</taxon>
        <taxon>Aurantioideae</taxon>
        <taxon>Citrus</taxon>
    </lineage>
</organism>
<evidence type="ECO:0000313" key="2">
    <source>
        <dbReference type="Proteomes" id="UP000030687"/>
    </source>
</evidence>
<name>V4RFA1_CITCL</name>
<keyword evidence="2" id="KW-1185">Reference proteome</keyword>
<reference evidence="1 2" key="1">
    <citation type="submission" date="2013-10" db="EMBL/GenBank/DDBJ databases">
        <authorList>
            <consortium name="International Citrus Genome Consortium"/>
            <person name="Jenkins J."/>
            <person name="Schmutz J."/>
            <person name="Prochnik S."/>
            <person name="Rokhsar D."/>
            <person name="Gmitter F."/>
            <person name="Ollitrault P."/>
            <person name="Machado M."/>
            <person name="Talon M."/>
            <person name="Wincker P."/>
            <person name="Jaillon O."/>
            <person name="Morgante M."/>
        </authorList>
    </citation>
    <scope>NUCLEOTIDE SEQUENCE</scope>
    <source>
        <strain evidence="2">cv. Clemenules</strain>
    </source>
</reference>